<feature type="region of interest" description="Disordered" evidence="1">
    <location>
        <begin position="56"/>
        <end position="75"/>
    </location>
</feature>
<name>A0ABQ2AUV9_9MICC</name>
<dbReference type="EMBL" id="BMFW01000017">
    <property type="protein sequence ID" value="GGH98400.1"/>
    <property type="molecule type" value="Genomic_DNA"/>
</dbReference>
<dbReference type="Proteomes" id="UP000643279">
    <property type="component" value="Unassembled WGS sequence"/>
</dbReference>
<protein>
    <submittedName>
        <fullName evidence="2">Uncharacterized protein</fullName>
    </submittedName>
</protein>
<keyword evidence="3" id="KW-1185">Reference proteome</keyword>
<proteinExistence type="predicted"/>
<evidence type="ECO:0000313" key="2">
    <source>
        <dbReference type="EMBL" id="GGH98400.1"/>
    </source>
</evidence>
<gene>
    <name evidence="2" type="ORF">GCM10007170_30850</name>
</gene>
<reference evidence="3" key="1">
    <citation type="journal article" date="2019" name="Int. J. Syst. Evol. Microbiol.">
        <title>The Global Catalogue of Microorganisms (GCM) 10K type strain sequencing project: providing services to taxonomists for standard genome sequencing and annotation.</title>
        <authorList>
            <consortium name="The Broad Institute Genomics Platform"/>
            <consortium name="The Broad Institute Genome Sequencing Center for Infectious Disease"/>
            <person name="Wu L."/>
            <person name="Ma J."/>
        </authorList>
    </citation>
    <scope>NUCLEOTIDE SEQUENCE [LARGE SCALE GENOMIC DNA]</scope>
    <source>
        <strain evidence="3">CGMCC 1.12778</strain>
    </source>
</reference>
<evidence type="ECO:0000256" key="1">
    <source>
        <dbReference type="SAM" id="MobiDB-lite"/>
    </source>
</evidence>
<comment type="caution">
    <text evidence="2">The sequence shown here is derived from an EMBL/GenBank/DDBJ whole genome shotgun (WGS) entry which is preliminary data.</text>
</comment>
<accession>A0ABQ2AUV9</accession>
<sequence length="75" mass="8325">MQLGQQKAHITADPGGRKARCLNVCAQGGHHNSGTGKKQSLTFSMIRIFIDSNKDLTPQWDHPTGLGRRMQRSRP</sequence>
<evidence type="ECO:0000313" key="3">
    <source>
        <dbReference type="Proteomes" id="UP000643279"/>
    </source>
</evidence>
<organism evidence="2 3">
    <name type="scientific">Arthrobacter liuii</name>
    <dbReference type="NCBI Taxonomy" id="1476996"/>
    <lineage>
        <taxon>Bacteria</taxon>
        <taxon>Bacillati</taxon>
        <taxon>Actinomycetota</taxon>
        <taxon>Actinomycetes</taxon>
        <taxon>Micrococcales</taxon>
        <taxon>Micrococcaceae</taxon>
        <taxon>Arthrobacter</taxon>
    </lineage>
</organism>